<dbReference type="HAMAP" id="MF_00902">
    <property type="entry name" value="TatC"/>
    <property type="match status" value="1"/>
</dbReference>
<keyword evidence="3 5" id="KW-1133">Transmembrane helix</keyword>
<evidence type="ECO:0000256" key="2">
    <source>
        <dbReference type="ARBA" id="ARBA00022692"/>
    </source>
</evidence>
<dbReference type="NCBIfam" id="TIGR00945">
    <property type="entry name" value="tatC"/>
    <property type="match status" value="1"/>
</dbReference>
<proteinExistence type="inferred from homology"/>
<dbReference type="InterPro" id="IPR002033">
    <property type="entry name" value="TatC"/>
</dbReference>
<dbReference type="Pfam" id="PF00902">
    <property type="entry name" value="TatC"/>
    <property type="match status" value="1"/>
</dbReference>
<feature type="transmembrane region" description="Helical" evidence="5">
    <location>
        <begin position="141"/>
        <end position="161"/>
    </location>
</feature>
<keyword evidence="7" id="KW-1185">Reference proteome</keyword>
<dbReference type="GO" id="GO:0065002">
    <property type="term" value="P:intracellular protein transmembrane transport"/>
    <property type="evidence" value="ECO:0007669"/>
    <property type="project" value="TreeGrafter"/>
</dbReference>
<evidence type="ECO:0000313" key="7">
    <source>
        <dbReference type="Proteomes" id="UP000539642"/>
    </source>
</evidence>
<dbReference type="InterPro" id="IPR019820">
    <property type="entry name" value="Sec-indep_translocase_CS"/>
</dbReference>
<organism evidence="6 7">
    <name type="scientific">Desulfoprunum benzoelyticum</name>
    <dbReference type="NCBI Taxonomy" id="1506996"/>
    <lineage>
        <taxon>Bacteria</taxon>
        <taxon>Pseudomonadati</taxon>
        <taxon>Thermodesulfobacteriota</taxon>
        <taxon>Desulfobulbia</taxon>
        <taxon>Desulfobulbales</taxon>
        <taxon>Desulfobulbaceae</taxon>
        <taxon>Desulfoprunum</taxon>
    </lineage>
</organism>
<dbReference type="GO" id="GO:0009977">
    <property type="term" value="F:proton motive force dependent protein transmembrane transporter activity"/>
    <property type="evidence" value="ECO:0007669"/>
    <property type="project" value="TreeGrafter"/>
</dbReference>
<keyword evidence="5" id="KW-0813">Transport</keyword>
<sequence length="182" mass="20278">MVGILLASPVIFSQLWRFIAPGLYKHEKKVLIPFSLLSTCCFVGGAAFGYLVVFPPAFRFLVGYNNEFLTSLPAVSEYFTLATRLLLAFGAIFEMPILMVFLAKIGMVNVAFLNRNRKYAILINFIIAAVLTPTPDVVNQMMMGIPLLVLYEISVLAVWLFGRRSFRDFESAPEDGSDHAPS</sequence>
<reference evidence="6 7" key="1">
    <citation type="submission" date="2020-08" db="EMBL/GenBank/DDBJ databases">
        <title>Genomic Encyclopedia of Type Strains, Phase IV (KMG-IV): sequencing the most valuable type-strain genomes for metagenomic binning, comparative biology and taxonomic classification.</title>
        <authorList>
            <person name="Goeker M."/>
        </authorList>
    </citation>
    <scope>NUCLEOTIDE SEQUENCE [LARGE SCALE GENOMIC DNA]</scope>
    <source>
        <strain evidence="6 7">DSM 28570</strain>
    </source>
</reference>
<comment type="subunit">
    <text evidence="5">Forms a complex with TatA.</text>
</comment>
<comment type="function">
    <text evidence="5">Part of the twin-arginine translocation (Tat) system that transports large folded proteins containing a characteristic twin-arginine motif in their signal peptide across membranes.</text>
</comment>
<keyword evidence="5" id="KW-1003">Cell membrane</keyword>
<dbReference type="EMBL" id="JACHEO010000006">
    <property type="protein sequence ID" value="MBB5347758.1"/>
    <property type="molecule type" value="Genomic_DNA"/>
</dbReference>
<keyword evidence="4 5" id="KW-0472">Membrane</keyword>
<feature type="transmembrane region" description="Helical" evidence="5">
    <location>
        <begin position="36"/>
        <end position="58"/>
    </location>
</feature>
<dbReference type="GO" id="GO:0043953">
    <property type="term" value="P:protein transport by the Tat complex"/>
    <property type="evidence" value="ECO:0007669"/>
    <property type="project" value="UniProtKB-UniRule"/>
</dbReference>
<comment type="subcellular location">
    <subcellularLocation>
        <location evidence="5">Cell membrane</location>
        <topology evidence="5">Multi-pass membrane protein</topology>
    </subcellularLocation>
    <subcellularLocation>
        <location evidence="1">Membrane</location>
        <topology evidence="1">Multi-pass membrane protein</topology>
    </subcellularLocation>
</comment>
<dbReference type="PANTHER" id="PTHR30371:SF0">
    <property type="entry name" value="SEC-INDEPENDENT PROTEIN TRANSLOCASE PROTEIN TATC, CHLOROPLASTIC-RELATED"/>
    <property type="match status" value="1"/>
</dbReference>
<protein>
    <recommendedName>
        <fullName evidence="5">Sec-independent protein translocase protein TatC</fullName>
    </recommendedName>
</protein>
<accession>A0A840UYM6</accession>
<evidence type="ECO:0000256" key="5">
    <source>
        <dbReference type="HAMAP-Rule" id="MF_00902"/>
    </source>
</evidence>
<evidence type="ECO:0000313" key="6">
    <source>
        <dbReference type="EMBL" id="MBB5347758.1"/>
    </source>
</evidence>
<evidence type="ECO:0000256" key="4">
    <source>
        <dbReference type="ARBA" id="ARBA00023136"/>
    </source>
</evidence>
<gene>
    <name evidence="5" type="primary">tatC</name>
    <name evidence="6" type="ORF">HNQ81_001482</name>
</gene>
<evidence type="ECO:0000256" key="1">
    <source>
        <dbReference type="ARBA" id="ARBA00004141"/>
    </source>
</evidence>
<dbReference type="PRINTS" id="PR01840">
    <property type="entry name" value="TATCFAMILY"/>
</dbReference>
<comment type="caution">
    <text evidence="5">Lacks conserved residue(s) required for the propagation of feature annotation.</text>
</comment>
<keyword evidence="2 5" id="KW-0812">Transmembrane</keyword>
<dbReference type="AlphaFoldDB" id="A0A840UYM6"/>
<feature type="transmembrane region" description="Helical" evidence="5">
    <location>
        <begin position="78"/>
        <end position="107"/>
    </location>
</feature>
<name>A0A840UYM6_9BACT</name>
<dbReference type="Proteomes" id="UP000539642">
    <property type="component" value="Unassembled WGS sequence"/>
</dbReference>
<evidence type="ECO:0000256" key="3">
    <source>
        <dbReference type="ARBA" id="ARBA00022989"/>
    </source>
</evidence>
<dbReference type="PANTHER" id="PTHR30371">
    <property type="entry name" value="SEC-INDEPENDENT PROTEIN TRANSLOCASE PROTEIN TATC"/>
    <property type="match status" value="1"/>
</dbReference>
<dbReference type="GO" id="GO:0033281">
    <property type="term" value="C:TAT protein transport complex"/>
    <property type="evidence" value="ECO:0007669"/>
    <property type="project" value="UniProtKB-UniRule"/>
</dbReference>
<keyword evidence="5" id="KW-0811">Translocation</keyword>
<comment type="similarity">
    <text evidence="5">Belongs to the TatC family.</text>
</comment>
<dbReference type="PROSITE" id="PS01218">
    <property type="entry name" value="TATC"/>
    <property type="match status" value="1"/>
</dbReference>
<keyword evidence="5" id="KW-0653">Protein transport</keyword>
<comment type="caution">
    <text evidence="6">The sequence shown here is derived from an EMBL/GenBank/DDBJ whole genome shotgun (WGS) entry which is preliminary data.</text>
</comment>
<feature type="transmembrane region" description="Helical" evidence="5">
    <location>
        <begin position="119"/>
        <end position="135"/>
    </location>
</feature>